<feature type="transmembrane region" description="Helical" evidence="1">
    <location>
        <begin position="27"/>
        <end position="48"/>
    </location>
</feature>
<proteinExistence type="predicted"/>
<keyword evidence="1" id="KW-0812">Transmembrane</keyword>
<organism evidence="2">
    <name type="scientific">Pararge aegeria</name>
    <name type="common">speckled wood butterfly</name>
    <dbReference type="NCBI Taxonomy" id="116150"/>
    <lineage>
        <taxon>Eukaryota</taxon>
        <taxon>Metazoa</taxon>
        <taxon>Ecdysozoa</taxon>
        <taxon>Arthropoda</taxon>
        <taxon>Hexapoda</taxon>
        <taxon>Insecta</taxon>
        <taxon>Pterygota</taxon>
        <taxon>Neoptera</taxon>
        <taxon>Endopterygota</taxon>
        <taxon>Lepidoptera</taxon>
        <taxon>Glossata</taxon>
        <taxon>Ditrysia</taxon>
        <taxon>Papilionoidea</taxon>
        <taxon>Nymphalidae</taxon>
        <taxon>Satyrinae</taxon>
        <taxon>Satyrini</taxon>
        <taxon>Parargina</taxon>
        <taxon>Pararge</taxon>
    </lineage>
</organism>
<evidence type="ECO:0000256" key="1">
    <source>
        <dbReference type="SAM" id="Phobius"/>
    </source>
</evidence>
<dbReference type="EMBL" id="GAIX01009253">
    <property type="protein sequence ID" value="JAA83307.1"/>
    <property type="molecule type" value="Transcribed_RNA"/>
</dbReference>
<name>S4PV30_9NEOP</name>
<dbReference type="AlphaFoldDB" id="S4PV30"/>
<keyword evidence="1" id="KW-0472">Membrane</keyword>
<evidence type="ECO:0000313" key="2">
    <source>
        <dbReference type="EMBL" id="JAA83307.1"/>
    </source>
</evidence>
<protein>
    <submittedName>
        <fullName evidence="2">Uncharacterized protein</fullName>
    </submittedName>
</protein>
<reference evidence="2" key="2">
    <citation type="submission" date="2013-05" db="EMBL/GenBank/DDBJ databases">
        <authorList>
            <person name="Carter J.-M."/>
            <person name="Baker S.C."/>
            <person name="Pink R."/>
            <person name="Carter D.R.F."/>
            <person name="Collins A."/>
            <person name="Tomlin J."/>
            <person name="Gibbs M."/>
            <person name="Breuker C.J."/>
        </authorList>
    </citation>
    <scope>NUCLEOTIDE SEQUENCE</scope>
    <source>
        <tissue evidence="2">Ovary</tissue>
    </source>
</reference>
<keyword evidence="1" id="KW-1133">Transmembrane helix</keyword>
<feature type="non-terminal residue" evidence="2">
    <location>
        <position position="93"/>
    </location>
</feature>
<accession>S4PV30</accession>
<reference evidence="2" key="1">
    <citation type="journal article" date="2013" name="BMC Genomics">
        <title>Unscrambling butterfly oogenesis.</title>
        <authorList>
            <person name="Carter J.M."/>
            <person name="Baker S.C."/>
            <person name="Pink R."/>
            <person name="Carter D.R."/>
            <person name="Collins A."/>
            <person name="Tomlin J."/>
            <person name="Gibbs M."/>
            <person name="Breuker C.J."/>
        </authorList>
    </citation>
    <scope>NUCLEOTIDE SEQUENCE</scope>
    <source>
        <tissue evidence="2">Ovary</tissue>
    </source>
</reference>
<sequence length="93" mass="10109">MRTFRVSYRESPTTKISGYDQPCLLRFGRPSLVAAVIIVVTVVVVVIVQQHAVAAEARVAGVVARRAQCAEQRLHGGLGRGGRQQHEGVPRYG</sequence>